<accession>A0AAE1SE57</accession>
<comment type="caution">
    <text evidence="2">The sequence shown here is derived from an EMBL/GenBank/DDBJ whole genome shotgun (WGS) entry which is preliminary data.</text>
</comment>
<sequence length="245" mass="27468">MAEFYINLCYTDYYTLVITINEIDLELDESKLGEVLEVPTDGIKIVAEEASDVFKNVITKRRSLLQEKVSSRRSLKQSTNLCFPSLTRCRCQELKGRTTWASIWVPLDQGTCALQSQNLKGYIVTKKHMLTKTTLEECECMPNKGGIGSNSTISTQIEAQEIATAEIQKLKVENALLGVQLEEKAHEPGSHDALEAAKADIEKLRVDNERLRLKVDELRDQMLKTSAPLISERVDRILKALASGP</sequence>
<evidence type="ECO:0000313" key="2">
    <source>
        <dbReference type="EMBL" id="KAK4367862.1"/>
    </source>
</evidence>
<name>A0AAE1SE57_9SOLA</name>
<dbReference type="AlphaFoldDB" id="A0AAE1SE57"/>
<evidence type="ECO:0000256" key="1">
    <source>
        <dbReference type="SAM" id="Coils"/>
    </source>
</evidence>
<dbReference type="EMBL" id="JAVYJV010000006">
    <property type="protein sequence ID" value="KAK4367862.1"/>
    <property type="molecule type" value="Genomic_DNA"/>
</dbReference>
<organism evidence="2 3">
    <name type="scientific">Anisodus tanguticus</name>
    <dbReference type="NCBI Taxonomy" id="243964"/>
    <lineage>
        <taxon>Eukaryota</taxon>
        <taxon>Viridiplantae</taxon>
        <taxon>Streptophyta</taxon>
        <taxon>Embryophyta</taxon>
        <taxon>Tracheophyta</taxon>
        <taxon>Spermatophyta</taxon>
        <taxon>Magnoliopsida</taxon>
        <taxon>eudicotyledons</taxon>
        <taxon>Gunneridae</taxon>
        <taxon>Pentapetalae</taxon>
        <taxon>asterids</taxon>
        <taxon>lamiids</taxon>
        <taxon>Solanales</taxon>
        <taxon>Solanaceae</taxon>
        <taxon>Solanoideae</taxon>
        <taxon>Hyoscyameae</taxon>
        <taxon>Anisodus</taxon>
    </lineage>
</organism>
<keyword evidence="3" id="KW-1185">Reference proteome</keyword>
<proteinExistence type="predicted"/>
<reference evidence="2" key="1">
    <citation type="submission" date="2023-12" db="EMBL/GenBank/DDBJ databases">
        <title>Genome assembly of Anisodus tanguticus.</title>
        <authorList>
            <person name="Wang Y.-J."/>
        </authorList>
    </citation>
    <scope>NUCLEOTIDE SEQUENCE</scope>
    <source>
        <strain evidence="2">KB-2021</strain>
        <tissue evidence="2">Leaf</tissue>
    </source>
</reference>
<dbReference type="Proteomes" id="UP001291623">
    <property type="component" value="Unassembled WGS sequence"/>
</dbReference>
<protein>
    <submittedName>
        <fullName evidence="2">Uncharacterized protein</fullName>
    </submittedName>
</protein>
<keyword evidence="1" id="KW-0175">Coiled coil</keyword>
<gene>
    <name evidence="2" type="ORF">RND71_011654</name>
</gene>
<evidence type="ECO:0000313" key="3">
    <source>
        <dbReference type="Proteomes" id="UP001291623"/>
    </source>
</evidence>
<feature type="coiled-coil region" evidence="1">
    <location>
        <begin position="194"/>
        <end position="221"/>
    </location>
</feature>